<keyword evidence="1" id="KW-1133">Transmembrane helix</keyword>
<dbReference type="AlphaFoldDB" id="A0A5C5VH70"/>
<comment type="caution">
    <text evidence="2">The sequence shown here is derived from an EMBL/GenBank/DDBJ whole genome shotgun (WGS) entry which is preliminary data.</text>
</comment>
<dbReference type="OrthoDB" id="284277at2"/>
<feature type="transmembrane region" description="Helical" evidence="1">
    <location>
        <begin position="251"/>
        <end position="279"/>
    </location>
</feature>
<evidence type="ECO:0000256" key="1">
    <source>
        <dbReference type="SAM" id="Phobius"/>
    </source>
</evidence>
<feature type="transmembrane region" description="Helical" evidence="1">
    <location>
        <begin position="178"/>
        <end position="200"/>
    </location>
</feature>
<reference evidence="2 3" key="1">
    <citation type="submission" date="2019-02" db="EMBL/GenBank/DDBJ databases">
        <title>Deep-cultivation of Planctomycetes and their phenomic and genomic characterization uncovers novel biology.</title>
        <authorList>
            <person name="Wiegand S."/>
            <person name="Jogler M."/>
            <person name="Boedeker C."/>
            <person name="Pinto D."/>
            <person name="Vollmers J."/>
            <person name="Rivas-Marin E."/>
            <person name="Kohn T."/>
            <person name="Peeters S.H."/>
            <person name="Heuer A."/>
            <person name="Rast P."/>
            <person name="Oberbeckmann S."/>
            <person name="Bunk B."/>
            <person name="Jeske O."/>
            <person name="Meyerdierks A."/>
            <person name="Storesund J.E."/>
            <person name="Kallscheuer N."/>
            <person name="Luecker S."/>
            <person name="Lage O.M."/>
            <person name="Pohl T."/>
            <person name="Merkel B.J."/>
            <person name="Hornburger P."/>
            <person name="Mueller R.-W."/>
            <person name="Bruemmer F."/>
            <person name="Labrenz M."/>
            <person name="Spormann A.M."/>
            <person name="Op Den Camp H."/>
            <person name="Overmann J."/>
            <person name="Amann R."/>
            <person name="Jetten M.S.M."/>
            <person name="Mascher T."/>
            <person name="Medema M.H."/>
            <person name="Devos D.P."/>
            <person name="Kaster A.-K."/>
            <person name="Ovreas L."/>
            <person name="Rohde M."/>
            <person name="Galperin M.Y."/>
            <person name="Jogler C."/>
        </authorList>
    </citation>
    <scope>NUCLEOTIDE SEQUENCE [LARGE SCALE GENOMIC DNA]</scope>
    <source>
        <strain evidence="2 3">KOR34</strain>
    </source>
</reference>
<feature type="transmembrane region" description="Helical" evidence="1">
    <location>
        <begin position="212"/>
        <end position="231"/>
    </location>
</feature>
<dbReference type="RefSeq" id="WP_146564644.1">
    <property type="nucleotide sequence ID" value="NZ_SIHJ01000001.1"/>
</dbReference>
<accession>A0A5C5VH70</accession>
<dbReference type="EMBL" id="SIHJ01000001">
    <property type="protein sequence ID" value="TWT37300.1"/>
    <property type="molecule type" value="Genomic_DNA"/>
</dbReference>
<evidence type="ECO:0000313" key="3">
    <source>
        <dbReference type="Proteomes" id="UP000316714"/>
    </source>
</evidence>
<feature type="transmembrane region" description="Helical" evidence="1">
    <location>
        <begin position="153"/>
        <end position="172"/>
    </location>
</feature>
<keyword evidence="3" id="KW-1185">Reference proteome</keyword>
<evidence type="ECO:0000313" key="2">
    <source>
        <dbReference type="EMBL" id="TWT37300.1"/>
    </source>
</evidence>
<protein>
    <submittedName>
        <fullName evidence="2">Uncharacterized protein</fullName>
    </submittedName>
</protein>
<keyword evidence="1" id="KW-0472">Membrane</keyword>
<dbReference type="Proteomes" id="UP000316714">
    <property type="component" value="Unassembled WGS sequence"/>
</dbReference>
<name>A0A5C5VH70_9BACT</name>
<organism evidence="2 3">
    <name type="scientific">Posidoniimonas corsicana</name>
    <dbReference type="NCBI Taxonomy" id="1938618"/>
    <lineage>
        <taxon>Bacteria</taxon>
        <taxon>Pseudomonadati</taxon>
        <taxon>Planctomycetota</taxon>
        <taxon>Planctomycetia</taxon>
        <taxon>Pirellulales</taxon>
        <taxon>Lacipirellulaceae</taxon>
        <taxon>Posidoniimonas</taxon>
    </lineage>
</organism>
<proteinExistence type="predicted"/>
<gene>
    <name evidence="2" type="ORF">KOR34_22480</name>
</gene>
<feature type="transmembrane region" description="Helical" evidence="1">
    <location>
        <begin position="12"/>
        <end position="30"/>
    </location>
</feature>
<sequence>MPHEPQTPRVRAIAWLVVLSLIIGLGAYKANENQRDRDQQAAYQQELDRLEKEGSAEYQKLSAWTKNLFNQDNARQATRDKFNGGKPWPTREEGDYEVATWQHPNYGIELQFTFNGDNLVGFGASTGTSLLQKVMPEPPAFSRSGPAEEFRRWVPPITGPVWIVAFAAAVFAPRLGRVAAELMLAASLATAAAHVTAPYHSLSARGLLTNDALFFTLVMYAASVVMLAMRTPPSHTRVRFGVRDLLLLTTAVAVLLALGAFGVLSLAVLCVGVLIYAAVRRLRPASAALTAETVAGGDATD</sequence>
<keyword evidence="1" id="KW-0812">Transmembrane</keyword>